<dbReference type="EMBL" id="CAMGYJ010000004">
    <property type="protein sequence ID" value="CAI0398610.1"/>
    <property type="molecule type" value="Genomic_DNA"/>
</dbReference>
<name>A0AAV0IM12_9ROSI</name>
<evidence type="ECO:0000256" key="1">
    <source>
        <dbReference type="SAM" id="Phobius"/>
    </source>
</evidence>
<reference evidence="2" key="1">
    <citation type="submission" date="2022-08" db="EMBL/GenBank/DDBJ databases">
        <authorList>
            <person name="Gutierrez-Valencia J."/>
        </authorList>
    </citation>
    <scope>NUCLEOTIDE SEQUENCE</scope>
</reference>
<gene>
    <name evidence="2" type="ORF">LITE_LOCUS9964</name>
</gene>
<keyword evidence="1" id="KW-0812">Transmembrane</keyword>
<proteinExistence type="predicted"/>
<keyword evidence="1" id="KW-0472">Membrane</keyword>
<sequence length="83" mass="9898">MNWESDELIGNFELMRWFVVWQILCAIGSYLQRKHLVDVTEIYNQLSREKTKKPEAFQAGYLVILLVLSLFWLLWTIAGEEFD</sequence>
<feature type="transmembrane region" description="Helical" evidence="1">
    <location>
        <begin position="14"/>
        <end position="31"/>
    </location>
</feature>
<keyword evidence="1" id="KW-1133">Transmembrane helix</keyword>
<dbReference type="AlphaFoldDB" id="A0AAV0IM12"/>
<evidence type="ECO:0000313" key="3">
    <source>
        <dbReference type="Proteomes" id="UP001154282"/>
    </source>
</evidence>
<dbReference type="Proteomes" id="UP001154282">
    <property type="component" value="Unassembled WGS sequence"/>
</dbReference>
<comment type="caution">
    <text evidence="2">The sequence shown here is derived from an EMBL/GenBank/DDBJ whole genome shotgun (WGS) entry which is preliminary data.</text>
</comment>
<organism evidence="2 3">
    <name type="scientific">Linum tenue</name>
    <dbReference type="NCBI Taxonomy" id="586396"/>
    <lineage>
        <taxon>Eukaryota</taxon>
        <taxon>Viridiplantae</taxon>
        <taxon>Streptophyta</taxon>
        <taxon>Embryophyta</taxon>
        <taxon>Tracheophyta</taxon>
        <taxon>Spermatophyta</taxon>
        <taxon>Magnoliopsida</taxon>
        <taxon>eudicotyledons</taxon>
        <taxon>Gunneridae</taxon>
        <taxon>Pentapetalae</taxon>
        <taxon>rosids</taxon>
        <taxon>fabids</taxon>
        <taxon>Malpighiales</taxon>
        <taxon>Linaceae</taxon>
        <taxon>Linum</taxon>
    </lineage>
</organism>
<evidence type="ECO:0000313" key="2">
    <source>
        <dbReference type="EMBL" id="CAI0398610.1"/>
    </source>
</evidence>
<keyword evidence="3" id="KW-1185">Reference proteome</keyword>
<accession>A0AAV0IM12</accession>
<feature type="transmembrane region" description="Helical" evidence="1">
    <location>
        <begin position="59"/>
        <end position="78"/>
    </location>
</feature>
<protein>
    <submittedName>
        <fullName evidence="2">Uncharacterized protein</fullName>
    </submittedName>
</protein>